<dbReference type="PRINTS" id="PR00038">
    <property type="entry name" value="HTHLUXR"/>
</dbReference>
<accession>A0A7Y9PIT7</accession>
<dbReference type="InterPro" id="IPR036388">
    <property type="entry name" value="WH-like_DNA-bd_sf"/>
</dbReference>
<keyword evidence="1" id="KW-0805">Transcription regulation</keyword>
<evidence type="ECO:0000256" key="1">
    <source>
        <dbReference type="ARBA" id="ARBA00023015"/>
    </source>
</evidence>
<sequence length="210" mass="23190">MNPETHFVFVVDDDIRVREAFCSLLESAGFSAAAFATATEFLESEKPDCPSCIILDLELPDINGLEVQQQLSGDDSPPIIFITGRGDIPSSVRAMKSGAVEFLLKPIRKNVLLPVLEKAITRDRTARDARLVLSELRKRYATLTPREREVLPFVIAGFANKNTAAELGNSEFTIGIQRGQVMRKMGARSLAELIRMADKLGITQSESHRS</sequence>
<feature type="modified residue" description="4-aspartylphosphate" evidence="4">
    <location>
        <position position="56"/>
    </location>
</feature>
<dbReference type="Proteomes" id="UP000589520">
    <property type="component" value="Unassembled WGS sequence"/>
</dbReference>
<feature type="domain" description="Response regulatory" evidence="6">
    <location>
        <begin position="7"/>
        <end position="120"/>
    </location>
</feature>
<evidence type="ECO:0000259" key="6">
    <source>
        <dbReference type="PROSITE" id="PS50110"/>
    </source>
</evidence>
<dbReference type="SMART" id="SM00421">
    <property type="entry name" value="HTH_LUXR"/>
    <property type="match status" value="1"/>
</dbReference>
<keyword evidence="3" id="KW-0804">Transcription</keyword>
<protein>
    <submittedName>
        <fullName evidence="7">FixJ family two-component response regulator</fullName>
    </submittedName>
</protein>
<feature type="domain" description="HTH luxR-type" evidence="5">
    <location>
        <begin position="136"/>
        <end position="201"/>
    </location>
</feature>
<dbReference type="PROSITE" id="PS50110">
    <property type="entry name" value="RESPONSE_REGULATORY"/>
    <property type="match status" value="1"/>
</dbReference>
<dbReference type="SMART" id="SM00448">
    <property type="entry name" value="REC"/>
    <property type="match status" value="1"/>
</dbReference>
<name>A0A7Y9PIT7_9BACT</name>
<dbReference type="RefSeq" id="WP_179492152.1">
    <property type="nucleotide sequence ID" value="NZ_JACCCW010000002.1"/>
</dbReference>
<dbReference type="PANTHER" id="PTHR44688:SF16">
    <property type="entry name" value="DNA-BINDING TRANSCRIPTIONAL ACTIVATOR DEVR_DOSR"/>
    <property type="match status" value="1"/>
</dbReference>
<dbReference type="SUPFAM" id="SSF52172">
    <property type="entry name" value="CheY-like"/>
    <property type="match status" value="1"/>
</dbReference>
<evidence type="ECO:0000259" key="5">
    <source>
        <dbReference type="PROSITE" id="PS50043"/>
    </source>
</evidence>
<gene>
    <name evidence="7" type="ORF">HDF17_002947</name>
</gene>
<proteinExistence type="predicted"/>
<dbReference type="InterPro" id="IPR011006">
    <property type="entry name" value="CheY-like_superfamily"/>
</dbReference>
<evidence type="ECO:0000256" key="4">
    <source>
        <dbReference type="PROSITE-ProRule" id="PRU00169"/>
    </source>
</evidence>
<dbReference type="PROSITE" id="PS50043">
    <property type="entry name" value="HTH_LUXR_2"/>
    <property type="match status" value="1"/>
</dbReference>
<dbReference type="EMBL" id="JACCCW010000002">
    <property type="protein sequence ID" value="NYF80627.1"/>
    <property type="molecule type" value="Genomic_DNA"/>
</dbReference>
<evidence type="ECO:0000256" key="2">
    <source>
        <dbReference type="ARBA" id="ARBA00023125"/>
    </source>
</evidence>
<dbReference type="Gene3D" id="3.40.50.2300">
    <property type="match status" value="1"/>
</dbReference>
<dbReference type="InterPro" id="IPR016032">
    <property type="entry name" value="Sig_transdc_resp-reg_C-effctor"/>
</dbReference>
<dbReference type="InterPro" id="IPR000792">
    <property type="entry name" value="Tscrpt_reg_LuxR_C"/>
</dbReference>
<dbReference type="Gene3D" id="1.10.10.10">
    <property type="entry name" value="Winged helix-like DNA-binding domain superfamily/Winged helix DNA-binding domain"/>
    <property type="match status" value="1"/>
</dbReference>
<keyword evidence="4" id="KW-0597">Phosphoprotein</keyword>
<evidence type="ECO:0000313" key="8">
    <source>
        <dbReference type="Proteomes" id="UP000589520"/>
    </source>
</evidence>
<dbReference type="GO" id="GO:0006355">
    <property type="term" value="P:regulation of DNA-templated transcription"/>
    <property type="evidence" value="ECO:0007669"/>
    <property type="project" value="InterPro"/>
</dbReference>
<dbReference type="InterPro" id="IPR001789">
    <property type="entry name" value="Sig_transdc_resp-reg_receiver"/>
</dbReference>
<keyword evidence="8" id="KW-1185">Reference proteome</keyword>
<dbReference type="Pfam" id="PF00072">
    <property type="entry name" value="Response_reg"/>
    <property type="match status" value="1"/>
</dbReference>
<organism evidence="7 8">
    <name type="scientific">Granulicella arctica</name>
    <dbReference type="NCBI Taxonomy" id="940613"/>
    <lineage>
        <taxon>Bacteria</taxon>
        <taxon>Pseudomonadati</taxon>
        <taxon>Acidobacteriota</taxon>
        <taxon>Terriglobia</taxon>
        <taxon>Terriglobales</taxon>
        <taxon>Acidobacteriaceae</taxon>
        <taxon>Granulicella</taxon>
    </lineage>
</organism>
<dbReference type="PANTHER" id="PTHR44688">
    <property type="entry name" value="DNA-BINDING TRANSCRIPTIONAL ACTIVATOR DEVR_DOSR"/>
    <property type="match status" value="1"/>
</dbReference>
<dbReference type="GO" id="GO:0003677">
    <property type="term" value="F:DNA binding"/>
    <property type="evidence" value="ECO:0007669"/>
    <property type="project" value="UniProtKB-KW"/>
</dbReference>
<reference evidence="7 8" key="1">
    <citation type="submission" date="2020-07" db="EMBL/GenBank/DDBJ databases">
        <title>Genomic Encyclopedia of Type Strains, Phase IV (KMG-V): Genome sequencing to study the core and pangenomes of soil and plant-associated prokaryotes.</title>
        <authorList>
            <person name="Whitman W."/>
        </authorList>
    </citation>
    <scope>NUCLEOTIDE SEQUENCE [LARGE SCALE GENOMIC DNA]</scope>
    <source>
        <strain evidence="7 8">X4EP2</strain>
    </source>
</reference>
<dbReference type="GO" id="GO:0000160">
    <property type="term" value="P:phosphorelay signal transduction system"/>
    <property type="evidence" value="ECO:0007669"/>
    <property type="project" value="InterPro"/>
</dbReference>
<keyword evidence="2" id="KW-0238">DNA-binding</keyword>
<dbReference type="CDD" id="cd06170">
    <property type="entry name" value="LuxR_C_like"/>
    <property type="match status" value="1"/>
</dbReference>
<dbReference type="SUPFAM" id="SSF46894">
    <property type="entry name" value="C-terminal effector domain of the bipartite response regulators"/>
    <property type="match status" value="1"/>
</dbReference>
<dbReference type="AlphaFoldDB" id="A0A7Y9PIT7"/>
<evidence type="ECO:0000256" key="3">
    <source>
        <dbReference type="ARBA" id="ARBA00023163"/>
    </source>
</evidence>
<comment type="caution">
    <text evidence="7">The sequence shown here is derived from an EMBL/GenBank/DDBJ whole genome shotgun (WGS) entry which is preliminary data.</text>
</comment>
<evidence type="ECO:0000313" key="7">
    <source>
        <dbReference type="EMBL" id="NYF80627.1"/>
    </source>
</evidence>
<dbReference type="Pfam" id="PF00196">
    <property type="entry name" value="GerE"/>
    <property type="match status" value="1"/>
</dbReference>